<dbReference type="Proteomes" id="UP001165396">
    <property type="component" value="Unassembled WGS sequence"/>
</dbReference>
<evidence type="ECO:0000259" key="1">
    <source>
        <dbReference type="Pfam" id="PF01471"/>
    </source>
</evidence>
<dbReference type="EMBL" id="JANKJG010000002">
    <property type="protein sequence ID" value="MCR8825930.1"/>
    <property type="molecule type" value="Genomic_DNA"/>
</dbReference>
<reference evidence="2" key="1">
    <citation type="submission" date="2022-07" db="EMBL/GenBank/DDBJ databases">
        <title>Pseudosulfitobacter sp. strain AP-MA-4, whole genome sequence.</title>
        <authorList>
            <person name="Jiang Y."/>
        </authorList>
    </citation>
    <scope>NUCLEOTIDE SEQUENCE</scope>
    <source>
        <strain evidence="2">AP-MA-4</strain>
    </source>
</reference>
<keyword evidence="3" id="KW-1185">Reference proteome</keyword>
<name>A0ABT1YYH3_9RHOB</name>
<sequence>MIHFRTAALGIILLSACDPITADDGLTGPGMIRLTTERPEGAAPDTCWGKRTSPAIIETVEREVLLKPAQTSSDGRIQQPAVYQRESVQEIVKEREDTWFQVPCGVEFTPEFVSSLQRALAARGIYRGPVTGEMSMRTRAAVRRLQATEGFDSDILTVETARTLGLIAVERQPE</sequence>
<comment type="caution">
    <text evidence="2">The sequence shown here is derived from an EMBL/GenBank/DDBJ whole genome shotgun (WGS) entry which is preliminary data.</text>
</comment>
<evidence type="ECO:0000313" key="2">
    <source>
        <dbReference type="EMBL" id="MCR8825930.1"/>
    </source>
</evidence>
<dbReference type="InterPro" id="IPR036365">
    <property type="entry name" value="PGBD-like_sf"/>
</dbReference>
<dbReference type="InterPro" id="IPR036366">
    <property type="entry name" value="PGBDSf"/>
</dbReference>
<feature type="domain" description="Peptidoglycan binding-like" evidence="1">
    <location>
        <begin position="111"/>
        <end position="152"/>
    </location>
</feature>
<dbReference type="Gene3D" id="1.10.101.10">
    <property type="entry name" value="PGBD-like superfamily/PGBD"/>
    <property type="match status" value="1"/>
</dbReference>
<protein>
    <submittedName>
        <fullName evidence="2">Peptidoglycan-binding protein</fullName>
    </submittedName>
</protein>
<accession>A0ABT1YYH3</accession>
<dbReference type="PROSITE" id="PS51257">
    <property type="entry name" value="PROKAR_LIPOPROTEIN"/>
    <property type="match status" value="1"/>
</dbReference>
<dbReference type="Pfam" id="PF01471">
    <property type="entry name" value="PG_binding_1"/>
    <property type="match status" value="1"/>
</dbReference>
<dbReference type="RefSeq" id="WP_258293601.1">
    <property type="nucleotide sequence ID" value="NZ_JANKJG010000002.1"/>
</dbReference>
<organism evidence="2 3">
    <name type="scientific">Pseudosulfitobacter koreensis</name>
    <dbReference type="NCBI Taxonomy" id="2968472"/>
    <lineage>
        <taxon>Bacteria</taxon>
        <taxon>Pseudomonadati</taxon>
        <taxon>Pseudomonadota</taxon>
        <taxon>Alphaproteobacteria</taxon>
        <taxon>Rhodobacterales</taxon>
        <taxon>Roseobacteraceae</taxon>
        <taxon>Pseudosulfitobacter</taxon>
    </lineage>
</organism>
<proteinExistence type="predicted"/>
<gene>
    <name evidence="2" type="ORF">NTA49_05215</name>
</gene>
<dbReference type="SUPFAM" id="SSF47090">
    <property type="entry name" value="PGBD-like"/>
    <property type="match status" value="1"/>
</dbReference>
<dbReference type="InterPro" id="IPR002477">
    <property type="entry name" value="Peptidoglycan-bd-like"/>
</dbReference>
<evidence type="ECO:0000313" key="3">
    <source>
        <dbReference type="Proteomes" id="UP001165396"/>
    </source>
</evidence>